<sequence length="458" mass="49057">MSALRSWLVVLLVLGAGSMLSPPLVASERLPDVRLLIDISGSMRESDPDNLRAPALELMVRLLPDGSRAGVWTFGEHVNMPVPHALVDEPWRERASAAVAEIGNHGLLTNIPEALRAATWDAARLHYDYQTSVILLTDGKVEVSADGAENAAAAQLLLEQTAREFREAGITVHTIALSAEADETFLTQLAQATGGLSERVVSAEQLSAVFLQALDIAAPTEQVPLFGGEFLIDASVSEFTALIFHDPNVDEVGLAGPDGQQYNAGSDNPAVGWFQHPRFQLITVSEPAAGAWLISAPSAIARVNVLSKLSLEIDAPPTTMPEGRIPEIGISLTEAGRAVTDAELLGLLSLSIQVERQDGERWQLQASGADVDGAGEVRLPLTMLAAAGRYQIQVQADGGSYQREVNLITDVYAPPPELEAPPESVDTGWVPAGWLPPAIVSLLLLVLVAVFMWPRRRR</sequence>
<dbReference type="Gene3D" id="3.40.50.410">
    <property type="entry name" value="von Willebrand factor, type A domain"/>
    <property type="match status" value="1"/>
</dbReference>
<reference evidence="3" key="1">
    <citation type="submission" date="2019-02" db="EMBL/GenBank/DDBJ databases">
        <authorList>
            <person name="Li S.-H."/>
        </authorList>
    </citation>
    <scope>NUCLEOTIDE SEQUENCE</scope>
    <source>
        <strain evidence="3">IMCC14734</strain>
    </source>
</reference>
<proteinExistence type="predicted"/>
<keyword evidence="4" id="KW-1185">Reference proteome</keyword>
<feature type="transmembrane region" description="Helical" evidence="1">
    <location>
        <begin position="434"/>
        <end position="453"/>
    </location>
</feature>
<dbReference type="SUPFAM" id="SSF53300">
    <property type="entry name" value="vWA-like"/>
    <property type="match status" value="1"/>
</dbReference>
<dbReference type="Proteomes" id="UP001143362">
    <property type="component" value="Unassembled WGS sequence"/>
</dbReference>
<keyword evidence="1" id="KW-1133">Transmembrane helix</keyword>
<dbReference type="PANTHER" id="PTHR45737">
    <property type="entry name" value="VON WILLEBRAND FACTOR A DOMAIN-CONTAINING PROTEIN 5A"/>
    <property type="match status" value="1"/>
</dbReference>
<feature type="domain" description="VWFA" evidence="2">
    <location>
        <begin position="32"/>
        <end position="223"/>
    </location>
</feature>
<evidence type="ECO:0000256" key="1">
    <source>
        <dbReference type="SAM" id="Phobius"/>
    </source>
</evidence>
<protein>
    <submittedName>
        <fullName evidence="3">VWA domain-containing protein</fullName>
    </submittedName>
</protein>
<evidence type="ECO:0000259" key="2">
    <source>
        <dbReference type="PROSITE" id="PS50234"/>
    </source>
</evidence>
<dbReference type="EMBL" id="SHNN01000002">
    <property type="protein sequence ID" value="MCX2981443.1"/>
    <property type="molecule type" value="Genomic_DNA"/>
</dbReference>
<dbReference type="CDD" id="cd00198">
    <property type="entry name" value="vWFA"/>
    <property type="match status" value="1"/>
</dbReference>
<evidence type="ECO:0000313" key="3">
    <source>
        <dbReference type="EMBL" id="MCX2981443.1"/>
    </source>
</evidence>
<dbReference type="InterPro" id="IPR036465">
    <property type="entry name" value="vWFA_dom_sf"/>
</dbReference>
<name>A0ABT3TGK0_9GAMM</name>
<dbReference type="PANTHER" id="PTHR45737:SF6">
    <property type="entry name" value="VON WILLEBRAND FACTOR A DOMAIN-CONTAINING PROTEIN 5A"/>
    <property type="match status" value="1"/>
</dbReference>
<dbReference type="RefSeq" id="WP_279245443.1">
    <property type="nucleotide sequence ID" value="NZ_SHNN01000002.1"/>
</dbReference>
<accession>A0ABT3TGK0</accession>
<keyword evidence="1" id="KW-0812">Transmembrane</keyword>
<evidence type="ECO:0000313" key="4">
    <source>
        <dbReference type="Proteomes" id="UP001143362"/>
    </source>
</evidence>
<dbReference type="Pfam" id="PF00092">
    <property type="entry name" value="VWA"/>
    <property type="match status" value="1"/>
</dbReference>
<organism evidence="3 4">
    <name type="scientific">Candidatus Litorirhabdus singularis</name>
    <dbReference type="NCBI Taxonomy" id="2518993"/>
    <lineage>
        <taxon>Bacteria</taxon>
        <taxon>Pseudomonadati</taxon>
        <taxon>Pseudomonadota</taxon>
        <taxon>Gammaproteobacteria</taxon>
        <taxon>Cellvibrionales</taxon>
        <taxon>Halieaceae</taxon>
        <taxon>Candidatus Litorirhabdus</taxon>
    </lineage>
</organism>
<comment type="caution">
    <text evidence="3">The sequence shown here is derived from an EMBL/GenBank/DDBJ whole genome shotgun (WGS) entry which is preliminary data.</text>
</comment>
<dbReference type="PROSITE" id="PS50234">
    <property type="entry name" value="VWFA"/>
    <property type="match status" value="1"/>
</dbReference>
<dbReference type="InterPro" id="IPR002035">
    <property type="entry name" value="VWF_A"/>
</dbReference>
<gene>
    <name evidence="3" type="ORF">EYC98_11270</name>
</gene>
<dbReference type="SMART" id="SM00327">
    <property type="entry name" value="VWA"/>
    <property type="match status" value="1"/>
</dbReference>
<keyword evidence="1" id="KW-0472">Membrane</keyword>